<organism evidence="1 2">
    <name type="scientific">[Emmonsia] crescens</name>
    <dbReference type="NCBI Taxonomy" id="73230"/>
    <lineage>
        <taxon>Eukaryota</taxon>
        <taxon>Fungi</taxon>
        <taxon>Dikarya</taxon>
        <taxon>Ascomycota</taxon>
        <taxon>Pezizomycotina</taxon>
        <taxon>Eurotiomycetes</taxon>
        <taxon>Eurotiomycetidae</taxon>
        <taxon>Onygenales</taxon>
        <taxon>Ajellomycetaceae</taxon>
        <taxon>Emergomyces</taxon>
    </lineage>
</organism>
<keyword evidence="2" id="KW-1185">Reference proteome</keyword>
<evidence type="ECO:0000313" key="2">
    <source>
        <dbReference type="Proteomes" id="UP000226031"/>
    </source>
</evidence>
<name>A0A2B7Z9I9_9EURO</name>
<sequence length="185" mass="21025">MLLTHEEALQKENFAGTAEAKTFYQEQQNKSDYINLIQNGSQSRAITGHKRGKKRGAEILNRGSPINLLYLNWVQTTSTAFLDPTTLGPNVAIHGEISAALAGREPDDDQLDRLYKILEYRLTLMKLAEWFVRLVGMKAARDELCAQWDFEKWFYQLDSGSRSRFKGIVRMVFSSGLFDTAVRTG</sequence>
<dbReference type="AlphaFoldDB" id="A0A2B7Z9I9"/>
<dbReference type="EMBL" id="PDND01000163">
    <property type="protein sequence ID" value="PGH30616.1"/>
    <property type="molecule type" value="Genomic_DNA"/>
</dbReference>
<protein>
    <submittedName>
        <fullName evidence="1">Uncharacterized protein</fullName>
    </submittedName>
</protein>
<evidence type="ECO:0000313" key="1">
    <source>
        <dbReference type="EMBL" id="PGH30616.1"/>
    </source>
</evidence>
<dbReference type="Proteomes" id="UP000226031">
    <property type="component" value="Unassembled WGS sequence"/>
</dbReference>
<reference evidence="1 2" key="1">
    <citation type="submission" date="2017-10" db="EMBL/GenBank/DDBJ databases">
        <title>Comparative genomics in systemic dimorphic fungi from Ajellomycetaceae.</title>
        <authorList>
            <person name="Munoz J.F."/>
            <person name="Mcewen J.G."/>
            <person name="Clay O.K."/>
            <person name="Cuomo C.A."/>
        </authorList>
    </citation>
    <scope>NUCLEOTIDE SEQUENCE [LARGE SCALE GENOMIC DNA]</scope>
    <source>
        <strain evidence="1 2">UAMH4076</strain>
    </source>
</reference>
<accession>A0A2B7Z9I9</accession>
<gene>
    <name evidence="1" type="ORF">GX50_06610</name>
</gene>
<comment type="caution">
    <text evidence="1">The sequence shown here is derived from an EMBL/GenBank/DDBJ whole genome shotgun (WGS) entry which is preliminary data.</text>
</comment>
<proteinExistence type="predicted"/>